<dbReference type="EMBL" id="JBHFFA010000003">
    <property type="protein sequence ID" value="KAL2633235.1"/>
    <property type="molecule type" value="Genomic_DNA"/>
</dbReference>
<keyword evidence="2" id="KW-1185">Reference proteome</keyword>
<reference evidence="1 2" key="1">
    <citation type="submission" date="2024-09" db="EMBL/GenBank/DDBJ databases">
        <title>Chromosome-scale assembly of Riccia fluitans.</title>
        <authorList>
            <person name="Paukszto L."/>
            <person name="Sawicki J."/>
            <person name="Karawczyk K."/>
            <person name="Piernik-Szablinska J."/>
            <person name="Szczecinska M."/>
            <person name="Mazdziarz M."/>
        </authorList>
    </citation>
    <scope>NUCLEOTIDE SEQUENCE [LARGE SCALE GENOMIC DNA]</scope>
    <source>
        <strain evidence="1">Rf_01</strain>
        <tissue evidence="1">Aerial parts of the thallus</tissue>
    </source>
</reference>
<dbReference type="AlphaFoldDB" id="A0ABD1YRX7"/>
<evidence type="ECO:0000313" key="2">
    <source>
        <dbReference type="Proteomes" id="UP001605036"/>
    </source>
</evidence>
<evidence type="ECO:0000313" key="1">
    <source>
        <dbReference type="EMBL" id="KAL2633235.1"/>
    </source>
</evidence>
<sequence>MTEEESPITFRHRAIRFKKLKLRSTSLRIGSPARDAIDDPILATMGGGPIVDRASGQVAIEMTQAVVSDPDLMATSRPRVIANKQAIIMQQISREKEKVQW</sequence>
<accession>A0ABD1YRX7</accession>
<gene>
    <name evidence="1" type="ORF">R1flu_004714</name>
</gene>
<proteinExistence type="predicted"/>
<comment type="caution">
    <text evidence="1">The sequence shown here is derived from an EMBL/GenBank/DDBJ whole genome shotgun (WGS) entry which is preliminary data.</text>
</comment>
<protein>
    <submittedName>
        <fullName evidence="1">Uncharacterized protein</fullName>
    </submittedName>
</protein>
<dbReference type="Proteomes" id="UP001605036">
    <property type="component" value="Unassembled WGS sequence"/>
</dbReference>
<organism evidence="1 2">
    <name type="scientific">Riccia fluitans</name>
    <dbReference type="NCBI Taxonomy" id="41844"/>
    <lineage>
        <taxon>Eukaryota</taxon>
        <taxon>Viridiplantae</taxon>
        <taxon>Streptophyta</taxon>
        <taxon>Embryophyta</taxon>
        <taxon>Marchantiophyta</taxon>
        <taxon>Marchantiopsida</taxon>
        <taxon>Marchantiidae</taxon>
        <taxon>Marchantiales</taxon>
        <taxon>Ricciaceae</taxon>
        <taxon>Riccia</taxon>
    </lineage>
</organism>
<name>A0ABD1YRX7_9MARC</name>